<dbReference type="PANTHER" id="PTHR10742">
    <property type="entry name" value="FLAVIN MONOAMINE OXIDASE"/>
    <property type="match status" value="1"/>
</dbReference>
<reference evidence="2" key="1">
    <citation type="journal article" date="2020" name="Nature">
        <title>Giant virus diversity and host interactions through global metagenomics.</title>
        <authorList>
            <person name="Schulz F."/>
            <person name="Roux S."/>
            <person name="Paez-Espino D."/>
            <person name="Jungbluth S."/>
            <person name="Walsh D.A."/>
            <person name="Denef V.J."/>
            <person name="McMahon K.D."/>
            <person name="Konstantinidis K.T."/>
            <person name="Eloe-Fadrosh E.A."/>
            <person name="Kyrpides N.C."/>
            <person name="Woyke T."/>
        </authorList>
    </citation>
    <scope>NUCLEOTIDE SEQUENCE</scope>
    <source>
        <strain evidence="2">GVMAG-M-3300027736-24</strain>
    </source>
</reference>
<accession>A0A6C0JLU8</accession>
<dbReference type="Pfam" id="PF01593">
    <property type="entry name" value="Amino_oxidase"/>
    <property type="match status" value="1"/>
</dbReference>
<name>A0A6C0JLU8_9ZZZZ</name>
<dbReference type="GO" id="GO:0016491">
    <property type="term" value="F:oxidoreductase activity"/>
    <property type="evidence" value="ECO:0007669"/>
    <property type="project" value="InterPro"/>
</dbReference>
<sequence length="388" mass="45100">MYDYIIIGGGISGLYCSLNLTQHKVLLLEANNYLGGRIFTNKSPQYEIGAGRYSDHHKILVNLIKQFKLSPIKLSHSHDFIYNDTITNDVENLFKKVINQLLLKPKLDSLRDITFYNYIRKFFTKTESDKLMYIFGYYSEFKVMNAYDSLSLLKKMMNGDYYVVKEGLSELIKRMSKGLNYELNHKVKHIEHNDGIYKVDQYFTKNIIFSIPANDLKQFTILKPILPLINSVKVSSLLRVYAIYKNKWFADMPRTTTNSFLRHIIPINSDTGLIMISYVEGKDTDPYRNESGNLKSTKTIMNKIQKELKILFPDKDIQEPEYFKVHLWEVGDHSWLPKYNSTIIAKEILNPIKNLYICGESFSHNQAWVEGALETATKVLDILGQDHK</sequence>
<dbReference type="EMBL" id="MN740418">
    <property type="protein sequence ID" value="QHU05746.1"/>
    <property type="molecule type" value="Genomic_DNA"/>
</dbReference>
<proteinExistence type="predicted"/>
<evidence type="ECO:0000259" key="1">
    <source>
        <dbReference type="Pfam" id="PF01593"/>
    </source>
</evidence>
<evidence type="ECO:0000313" key="2">
    <source>
        <dbReference type="EMBL" id="QHU05746.1"/>
    </source>
</evidence>
<dbReference type="SUPFAM" id="SSF51905">
    <property type="entry name" value="FAD/NAD(P)-binding domain"/>
    <property type="match status" value="1"/>
</dbReference>
<feature type="domain" description="Amine oxidase" evidence="1">
    <location>
        <begin position="11"/>
        <end position="378"/>
    </location>
</feature>
<dbReference type="InterPro" id="IPR050281">
    <property type="entry name" value="Flavin_monoamine_oxidase"/>
</dbReference>
<dbReference type="InterPro" id="IPR036188">
    <property type="entry name" value="FAD/NAD-bd_sf"/>
</dbReference>
<dbReference type="InterPro" id="IPR002937">
    <property type="entry name" value="Amino_oxidase"/>
</dbReference>
<dbReference type="AlphaFoldDB" id="A0A6C0JLU8"/>
<protein>
    <recommendedName>
        <fullName evidence="1">Amine oxidase domain-containing protein</fullName>
    </recommendedName>
</protein>
<dbReference type="Gene3D" id="3.50.50.60">
    <property type="entry name" value="FAD/NAD(P)-binding domain"/>
    <property type="match status" value="1"/>
</dbReference>
<organism evidence="2">
    <name type="scientific">viral metagenome</name>
    <dbReference type="NCBI Taxonomy" id="1070528"/>
    <lineage>
        <taxon>unclassified sequences</taxon>
        <taxon>metagenomes</taxon>
        <taxon>organismal metagenomes</taxon>
    </lineage>
</organism>
<dbReference type="PANTHER" id="PTHR10742:SF410">
    <property type="entry name" value="LYSINE-SPECIFIC HISTONE DEMETHYLASE 2"/>
    <property type="match status" value="1"/>
</dbReference>